<keyword evidence="7 12" id="KW-0812">Transmembrane</keyword>
<dbReference type="CDD" id="cd00082">
    <property type="entry name" value="HisKA"/>
    <property type="match status" value="1"/>
</dbReference>
<name>A0ABY5FYP5_9MICO</name>
<dbReference type="Pfam" id="PF05231">
    <property type="entry name" value="MASE1"/>
    <property type="match status" value="1"/>
</dbReference>
<dbReference type="EC" id="2.7.13.3" evidence="3"/>
<evidence type="ECO:0000256" key="9">
    <source>
        <dbReference type="ARBA" id="ARBA00022989"/>
    </source>
</evidence>
<evidence type="ECO:0000256" key="12">
    <source>
        <dbReference type="SAM" id="Phobius"/>
    </source>
</evidence>
<keyword evidence="6" id="KW-0808">Transferase</keyword>
<feature type="domain" description="Histidine kinase" evidence="13">
    <location>
        <begin position="444"/>
        <end position="663"/>
    </location>
</feature>
<dbReference type="Gene3D" id="1.10.287.130">
    <property type="match status" value="1"/>
</dbReference>
<dbReference type="Pfam" id="PF02518">
    <property type="entry name" value="HATPase_c"/>
    <property type="match status" value="1"/>
</dbReference>
<evidence type="ECO:0000256" key="7">
    <source>
        <dbReference type="ARBA" id="ARBA00022692"/>
    </source>
</evidence>
<dbReference type="PANTHER" id="PTHR43711:SF1">
    <property type="entry name" value="HISTIDINE KINASE 1"/>
    <property type="match status" value="1"/>
</dbReference>
<dbReference type="InterPro" id="IPR050736">
    <property type="entry name" value="Sensor_HK_Regulatory"/>
</dbReference>
<feature type="transmembrane region" description="Helical" evidence="12">
    <location>
        <begin position="46"/>
        <end position="63"/>
    </location>
</feature>
<feature type="transmembrane region" description="Helical" evidence="12">
    <location>
        <begin position="156"/>
        <end position="178"/>
    </location>
</feature>
<keyword evidence="8" id="KW-0418">Kinase</keyword>
<keyword evidence="15" id="KW-1185">Reference proteome</keyword>
<evidence type="ECO:0000256" key="2">
    <source>
        <dbReference type="ARBA" id="ARBA00004651"/>
    </source>
</evidence>
<dbReference type="SMART" id="SM00388">
    <property type="entry name" value="HisKA"/>
    <property type="match status" value="1"/>
</dbReference>
<keyword evidence="11 12" id="KW-0472">Membrane</keyword>
<dbReference type="SUPFAM" id="SSF47384">
    <property type="entry name" value="Homodimeric domain of signal transducing histidine kinase"/>
    <property type="match status" value="1"/>
</dbReference>
<feature type="transmembrane region" description="Helical" evidence="12">
    <location>
        <begin position="128"/>
        <end position="150"/>
    </location>
</feature>
<dbReference type="PROSITE" id="PS50109">
    <property type="entry name" value="HIS_KIN"/>
    <property type="match status" value="1"/>
</dbReference>
<keyword evidence="14" id="KW-0067">ATP-binding</keyword>
<comment type="catalytic activity">
    <reaction evidence="1">
        <text>ATP + protein L-histidine = ADP + protein N-phospho-L-histidine.</text>
        <dbReference type="EC" id="2.7.13.3"/>
    </reaction>
</comment>
<keyword evidence="10" id="KW-0902">Two-component regulatory system</keyword>
<dbReference type="InterPro" id="IPR004358">
    <property type="entry name" value="Sig_transdc_His_kin-like_C"/>
</dbReference>
<evidence type="ECO:0000256" key="4">
    <source>
        <dbReference type="ARBA" id="ARBA00022475"/>
    </source>
</evidence>
<gene>
    <name evidence="14" type="ORF">NNL39_04910</name>
</gene>
<evidence type="ECO:0000256" key="5">
    <source>
        <dbReference type="ARBA" id="ARBA00022553"/>
    </source>
</evidence>
<evidence type="ECO:0000259" key="13">
    <source>
        <dbReference type="PROSITE" id="PS50109"/>
    </source>
</evidence>
<reference evidence="14" key="1">
    <citation type="submission" date="2022-07" db="EMBL/GenBank/DDBJ databases">
        <title>Taxonomic analysis of Microcella humidisoli nov. sp., isolated from riverside soil.</title>
        <authorList>
            <person name="Molina K.M."/>
            <person name="Kim S.B."/>
        </authorList>
    </citation>
    <scope>NUCLEOTIDE SEQUENCE</scope>
    <source>
        <strain evidence="14">MMS21-STM10</strain>
    </source>
</reference>
<evidence type="ECO:0000256" key="3">
    <source>
        <dbReference type="ARBA" id="ARBA00012438"/>
    </source>
</evidence>
<dbReference type="GO" id="GO:0005524">
    <property type="term" value="F:ATP binding"/>
    <property type="evidence" value="ECO:0007669"/>
    <property type="project" value="UniProtKB-KW"/>
</dbReference>
<dbReference type="PRINTS" id="PR00344">
    <property type="entry name" value="BCTRLSENSOR"/>
</dbReference>
<dbReference type="EMBL" id="CP101497">
    <property type="protein sequence ID" value="UTT63447.1"/>
    <property type="molecule type" value="Genomic_DNA"/>
</dbReference>
<dbReference type="InterPro" id="IPR003661">
    <property type="entry name" value="HisK_dim/P_dom"/>
</dbReference>
<evidence type="ECO:0000256" key="10">
    <source>
        <dbReference type="ARBA" id="ARBA00023012"/>
    </source>
</evidence>
<feature type="transmembrane region" description="Helical" evidence="12">
    <location>
        <begin position="90"/>
        <end position="107"/>
    </location>
</feature>
<dbReference type="InterPro" id="IPR007895">
    <property type="entry name" value="MASE1"/>
</dbReference>
<evidence type="ECO:0000256" key="6">
    <source>
        <dbReference type="ARBA" id="ARBA00022679"/>
    </source>
</evidence>
<keyword evidence="5" id="KW-0597">Phosphoprotein</keyword>
<keyword evidence="4" id="KW-1003">Cell membrane</keyword>
<evidence type="ECO:0000256" key="1">
    <source>
        <dbReference type="ARBA" id="ARBA00000085"/>
    </source>
</evidence>
<evidence type="ECO:0000256" key="8">
    <source>
        <dbReference type="ARBA" id="ARBA00022777"/>
    </source>
</evidence>
<dbReference type="InterPro" id="IPR036890">
    <property type="entry name" value="HATPase_C_sf"/>
</dbReference>
<dbReference type="RefSeq" id="WP_255160579.1">
    <property type="nucleotide sequence ID" value="NZ_CP101497.1"/>
</dbReference>
<feature type="transmembrane region" description="Helical" evidence="12">
    <location>
        <begin position="20"/>
        <end position="40"/>
    </location>
</feature>
<feature type="transmembrane region" description="Helical" evidence="12">
    <location>
        <begin position="239"/>
        <end position="259"/>
    </location>
</feature>
<organism evidence="14 15">
    <name type="scientific">Microcella humidisoli</name>
    <dbReference type="NCBI Taxonomy" id="2963406"/>
    <lineage>
        <taxon>Bacteria</taxon>
        <taxon>Bacillati</taxon>
        <taxon>Actinomycetota</taxon>
        <taxon>Actinomycetes</taxon>
        <taxon>Micrococcales</taxon>
        <taxon>Microbacteriaceae</taxon>
        <taxon>Microcella</taxon>
    </lineage>
</organism>
<feature type="transmembrane region" description="Helical" evidence="12">
    <location>
        <begin position="214"/>
        <end position="232"/>
    </location>
</feature>
<evidence type="ECO:0000256" key="11">
    <source>
        <dbReference type="ARBA" id="ARBA00023136"/>
    </source>
</evidence>
<dbReference type="Proteomes" id="UP001060039">
    <property type="component" value="Chromosome"/>
</dbReference>
<proteinExistence type="predicted"/>
<keyword evidence="14" id="KW-0547">Nucleotide-binding</keyword>
<dbReference type="InterPro" id="IPR003594">
    <property type="entry name" value="HATPase_dom"/>
</dbReference>
<dbReference type="SUPFAM" id="SSF55874">
    <property type="entry name" value="ATPase domain of HSP90 chaperone/DNA topoisomerase II/histidine kinase"/>
    <property type="match status" value="1"/>
</dbReference>
<accession>A0ABY5FYP5</accession>
<keyword evidence="9 12" id="KW-1133">Transmembrane helix</keyword>
<evidence type="ECO:0000313" key="15">
    <source>
        <dbReference type="Proteomes" id="UP001060039"/>
    </source>
</evidence>
<dbReference type="SMART" id="SM00387">
    <property type="entry name" value="HATPase_c"/>
    <property type="match status" value="1"/>
</dbReference>
<evidence type="ECO:0000313" key="14">
    <source>
        <dbReference type="EMBL" id="UTT63447.1"/>
    </source>
</evidence>
<comment type="subcellular location">
    <subcellularLocation>
        <location evidence="2">Cell membrane</location>
        <topology evidence="2">Multi-pass membrane protein</topology>
    </subcellularLocation>
</comment>
<sequence length="681" mass="71980">MGHEGFASTLWRSSTPLRRLGVALLILLAGGVSVASVTISPLNATIAAWWPAAGISVIALLASRGTRLAAAGGIAAVTAAGNVIGGRELLVAVLFGIANAVEAWVVARVLSGGAPESRLDSLRDVSRLVIAAVLGSISIGLIAGATAALLRGQDFGATFLGLVASHLSALLIIVPLGLVSRRLVRLARPVEAVVQVLLLTAIIAYVFWPGNAMPTAFVPFVALLWAAFRLATLLLSIELVVLALAVIVLTSLGGGPFAVFANDGTRTTIELIQVFLIVNATAALYVSAARNDWANVVTQLEARQALLRGSIINTDTGVFIGERLDSGRIRIVGVNPVALDALGWDPMPADGENRLLTGGDGQPVIGSAEIDDLVRAGDSGRVDLVQGNRRFDVDVATYSQAGGRPIVTIIFTDVTARDRRERAAIQAADELRELNRQKDDFIASVSHELRTPVTSILGFAEQLAEAELEGDNRLAGRIIHRNARRLADVIEDVLELSSLTNAETALRPAVEVDVSRLIVECVEDATGLVSRERDVQVELHVPAEPVIVLGVEQDFSRVCSNLLSNAVKFSPAGGTVTVTLVADEQWVELRIADEGPGIPIAEQDAVWERFYRVHSARHSDVPGTGLGLPIVRTLVRQRLGGEVALLSDGEHGTTAVVRVPRRRVSAAGGERATTRAQAEGE</sequence>
<protein>
    <recommendedName>
        <fullName evidence="3">histidine kinase</fullName>
        <ecNumber evidence="3">2.7.13.3</ecNumber>
    </recommendedName>
</protein>
<dbReference type="Gene3D" id="3.30.565.10">
    <property type="entry name" value="Histidine kinase-like ATPase, C-terminal domain"/>
    <property type="match status" value="1"/>
</dbReference>
<dbReference type="PANTHER" id="PTHR43711">
    <property type="entry name" value="TWO-COMPONENT HISTIDINE KINASE"/>
    <property type="match status" value="1"/>
</dbReference>
<dbReference type="CDD" id="cd00075">
    <property type="entry name" value="HATPase"/>
    <property type="match status" value="1"/>
</dbReference>
<dbReference type="Pfam" id="PF00512">
    <property type="entry name" value="HisKA"/>
    <property type="match status" value="1"/>
</dbReference>
<feature type="transmembrane region" description="Helical" evidence="12">
    <location>
        <begin position="190"/>
        <end position="208"/>
    </location>
</feature>
<feature type="transmembrane region" description="Helical" evidence="12">
    <location>
        <begin position="68"/>
        <end position="84"/>
    </location>
</feature>
<dbReference type="InterPro" id="IPR036097">
    <property type="entry name" value="HisK_dim/P_sf"/>
</dbReference>
<dbReference type="InterPro" id="IPR005467">
    <property type="entry name" value="His_kinase_dom"/>
</dbReference>